<name>A0ABX1HJN5_9BACT</name>
<gene>
    <name evidence="2" type="ORF">HBN54_001852</name>
</gene>
<feature type="transmembrane region" description="Helical" evidence="1">
    <location>
        <begin position="360"/>
        <end position="377"/>
    </location>
</feature>
<keyword evidence="1" id="KW-0472">Membrane</keyword>
<comment type="caution">
    <text evidence="2">The sequence shown here is derived from an EMBL/GenBank/DDBJ whole genome shotgun (WGS) entry which is preliminary data.</text>
</comment>
<reference evidence="2 3" key="1">
    <citation type="submission" date="2020-03" db="EMBL/GenBank/DDBJ databases">
        <title>Genomic Encyclopedia of Type Strains, Phase IV (KMG-V): Genome sequencing to study the core and pangenomes of soil and plant-associated prokaryotes.</title>
        <authorList>
            <person name="Whitman W."/>
        </authorList>
    </citation>
    <scope>NUCLEOTIDE SEQUENCE [LARGE SCALE GENOMIC DNA]</scope>
    <source>
        <strain evidence="2 3">1B</strain>
    </source>
</reference>
<dbReference type="EMBL" id="JAAVTK010000004">
    <property type="protein sequence ID" value="NKI89257.1"/>
    <property type="molecule type" value="Genomic_DNA"/>
</dbReference>
<protein>
    <recommendedName>
        <fullName evidence="4">Glycosyltransferase RgtA/B/C/D-like domain-containing protein</fullName>
    </recommendedName>
</protein>
<feature type="transmembrane region" description="Helical" evidence="1">
    <location>
        <begin position="294"/>
        <end position="319"/>
    </location>
</feature>
<keyword evidence="3" id="KW-1185">Reference proteome</keyword>
<feature type="transmembrane region" description="Helical" evidence="1">
    <location>
        <begin position="420"/>
        <end position="440"/>
    </location>
</feature>
<feature type="transmembrane region" description="Helical" evidence="1">
    <location>
        <begin position="174"/>
        <end position="195"/>
    </location>
</feature>
<dbReference type="Proteomes" id="UP000717634">
    <property type="component" value="Unassembled WGS sequence"/>
</dbReference>
<evidence type="ECO:0000256" key="1">
    <source>
        <dbReference type="SAM" id="Phobius"/>
    </source>
</evidence>
<dbReference type="RefSeq" id="WP_382213523.1">
    <property type="nucleotide sequence ID" value="NZ_JBHSRZ010000004.1"/>
</dbReference>
<feature type="transmembrane region" description="Helical" evidence="1">
    <location>
        <begin position="45"/>
        <end position="67"/>
    </location>
</feature>
<feature type="transmembrane region" description="Helical" evidence="1">
    <location>
        <begin position="103"/>
        <end position="122"/>
    </location>
</feature>
<feature type="transmembrane region" description="Helical" evidence="1">
    <location>
        <begin position="389"/>
        <end position="408"/>
    </location>
</feature>
<evidence type="ECO:0000313" key="2">
    <source>
        <dbReference type="EMBL" id="NKI89257.1"/>
    </source>
</evidence>
<evidence type="ECO:0000313" key="3">
    <source>
        <dbReference type="Proteomes" id="UP000717634"/>
    </source>
</evidence>
<keyword evidence="1" id="KW-1133">Transmembrane helix</keyword>
<proteinExistence type="predicted"/>
<accession>A0ABX1HJN5</accession>
<evidence type="ECO:0008006" key="4">
    <source>
        <dbReference type="Google" id="ProtNLM"/>
    </source>
</evidence>
<keyword evidence="1" id="KW-0812">Transmembrane</keyword>
<feature type="transmembrane region" description="Helical" evidence="1">
    <location>
        <begin position="257"/>
        <end position="282"/>
    </location>
</feature>
<sequence>MLALCAGYAALVLHSATWAEARQLDAIFPFYKWRIRLFSATEFTQFGQLLTGLAVVLALPAVVLIAAPAGRAECRQWGSELRAVLRGLGRAFRALPTAQQRGAVLLLLALTAFRLVASIPAVTPGYDDVPSYEMFASKSLLAVSAYYPVPNNHVLSNTISGVFYRVNPGFWFTMRLPVVLAATVATVLLFLGLLGARASFRVAWMSTLLFSLAQLSLYHVAVGRGYWLLTLMGVIAFFGSLALAAGTRQPRAAWTGLVVGGVLGLYTVPTFALVLGSAFSWLGLGYLRRRDWRAIAWLAILGAVIAAGSLLLYAPLIFVSGPAIFFNNGFVAPQPLGIFWRGLPAYLWETEGFLAGQGKVGGLLVLAVLGAVVLLWRRVTEWPTTQRLPWQRLVPAALWFMAFPYAMMAAQRVFAPGRAVLYKAFFFFLLLALVVDWLLQAAPKPWQRGLRMALSLAAIVWLGYELNSLWRDNQRPRRRNAEMYHAFEWLDQHPKAPTLMPESIHSMTVRMYLHSERPGQHWPIDHIPQPGISYTYVLAFPDLHGWFQPGFTFPPVFHNELVEIYQLNPAVADSASAAGALPSYWHLVE</sequence>
<feature type="transmembrane region" description="Helical" evidence="1">
    <location>
        <begin position="226"/>
        <end position="245"/>
    </location>
</feature>
<organism evidence="2 3">
    <name type="scientific">Hymenobacter artigasi</name>
    <dbReference type="NCBI Taxonomy" id="2719616"/>
    <lineage>
        <taxon>Bacteria</taxon>
        <taxon>Pseudomonadati</taxon>
        <taxon>Bacteroidota</taxon>
        <taxon>Cytophagia</taxon>
        <taxon>Cytophagales</taxon>
        <taxon>Hymenobacteraceae</taxon>
        <taxon>Hymenobacter</taxon>
    </lineage>
</organism>
<feature type="transmembrane region" description="Helical" evidence="1">
    <location>
        <begin position="202"/>
        <end position="220"/>
    </location>
</feature>